<evidence type="ECO:0000313" key="5">
    <source>
        <dbReference type="Proteomes" id="UP000532440"/>
    </source>
</evidence>
<dbReference type="Gene3D" id="3.40.50.150">
    <property type="entry name" value="Vaccinia Virus protein VP39"/>
    <property type="match status" value="1"/>
</dbReference>
<dbReference type="GO" id="GO:0032259">
    <property type="term" value="P:methylation"/>
    <property type="evidence" value="ECO:0007669"/>
    <property type="project" value="UniProtKB-KW"/>
</dbReference>
<accession>A0A7W8M8J1</accession>
<dbReference type="AlphaFoldDB" id="A0A7W8M8J1"/>
<keyword evidence="5" id="KW-1185">Reference proteome</keyword>
<reference evidence="4 5" key="1">
    <citation type="submission" date="2020-08" db="EMBL/GenBank/DDBJ databases">
        <title>Genomic Encyclopedia of Type Strains, Phase IV (KMG-IV): sequencing the most valuable type-strain genomes for metagenomic binning, comparative biology and taxonomic classification.</title>
        <authorList>
            <person name="Goeker M."/>
        </authorList>
    </citation>
    <scope>NUCLEOTIDE SEQUENCE [LARGE SCALE GENOMIC DNA]</scope>
    <source>
        <strain evidence="4 5">DSM 29781</strain>
    </source>
</reference>
<dbReference type="InterPro" id="IPR051128">
    <property type="entry name" value="EgtD_Methyltrsf_superfamily"/>
</dbReference>
<dbReference type="Pfam" id="PF10017">
    <property type="entry name" value="Methyltransf_33"/>
    <property type="match status" value="1"/>
</dbReference>
<organism evidence="4 5">
    <name type="scientific">Quisquiliibacterium transsilvanicum</name>
    <dbReference type="NCBI Taxonomy" id="1549638"/>
    <lineage>
        <taxon>Bacteria</taxon>
        <taxon>Pseudomonadati</taxon>
        <taxon>Pseudomonadota</taxon>
        <taxon>Betaproteobacteria</taxon>
        <taxon>Burkholderiales</taxon>
        <taxon>Burkholderiaceae</taxon>
        <taxon>Quisquiliibacterium</taxon>
    </lineage>
</organism>
<keyword evidence="1 4" id="KW-0489">Methyltransferase</keyword>
<dbReference type="PANTHER" id="PTHR43397">
    <property type="entry name" value="ERGOTHIONEINE BIOSYNTHESIS PROTEIN 1"/>
    <property type="match status" value="1"/>
</dbReference>
<evidence type="ECO:0000256" key="2">
    <source>
        <dbReference type="ARBA" id="ARBA00022679"/>
    </source>
</evidence>
<sequence length="321" mass="34660">MANAPDFLQLHGIDERALAAEAAAGLVESPARVSPKFLYDALGSRLFDAITELAEYYPTRTEASIFAAHGAEICSAALGMTGAAPALVDLGAGNCAKAARLFGPLRPRRYVAVDISVDFLREALHALQREHPEIEMAGVGLDFSARLQLPAGLVGGPALVFFPGSSIGNFGPEPALRLLREARELAAGGALLIGADLVKPAAVLEAAYDDALGVTAAFNLNMLEHLNRLLGADFRVREWRHVALYDARLSRIEMHLEARAATRVHWPGGERSFLAGERIHTEISCKWRPEAFEALLREAGFADIRRWTDPRGWFGVFLAGG</sequence>
<protein>
    <submittedName>
        <fullName evidence="4">Dimethylhistidine N-methyltransferase</fullName>
    </submittedName>
</protein>
<dbReference type="InterPro" id="IPR017804">
    <property type="entry name" value="MeTrfase_EgtD-like"/>
</dbReference>
<gene>
    <name evidence="4" type="ORF">HNQ70_001717</name>
</gene>
<dbReference type="InterPro" id="IPR019257">
    <property type="entry name" value="MeTrfase_dom"/>
</dbReference>
<dbReference type="RefSeq" id="WP_183966326.1">
    <property type="nucleotide sequence ID" value="NZ_BAABEW010000001.1"/>
</dbReference>
<keyword evidence="2 4" id="KW-0808">Transferase</keyword>
<dbReference type="InterPro" id="IPR029063">
    <property type="entry name" value="SAM-dependent_MTases_sf"/>
</dbReference>
<dbReference type="Proteomes" id="UP000532440">
    <property type="component" value="Unassembled WGS sequence"/>
</dbReference>
<proteinExistence type="predicted"/>
<dbReference type="SUPFAM" id="SSF53335">
    <property type="entry name" value="S-adenosyl-L-methionine-dependent methyltransferases"/>
    <property type="match status" value="1"/>
</dbReference>
<evidence type="ECO:0000256" key="1">
    <source>
        <dbReference type="ARBA" id="ARBA00022603"/>
    </source>
</evidence>
<feature type="domain" description="Histidine-specific methyltransferase SAM-dependent" evidence="3">
    <location>
        <begin position="19"/>
        <end position="319"/>
    </location>
</feature>
<dbReference type="PANTHER" id="PTHR43397:SF1">
    <property type="entry name" value="ERGOTHIONEINE BIOSYNTHESIS PROTEIN 1"/>
    <property type="match status" value="1"/>
</dbReference>
<comment type="caution">
    <text evidence="4">The sequence shown here is derived from an EMBL/GenBank/DDBJ whole genome shotgun (WGS) entry which is preliminary data.</text>
</comment>
<dbReference type="NCBIfam" id="TIGR03438">
    <property type="entry name" value="egtD_ergothio"/>
    <property type="match status" value="1"/>
</dbReference>
<evidence type="ECO:0000313" key="4">
    <source>
        <dbReference type="EMBL" id="MBB5271707.1"/>
    </source>
</evidence>
<evidence type="ECO:0000259" key="3">
    <source>
        <dbReference type="Pfam" id="PF10017"/>
    </source>
</evidence>
<dbReference type="InterPro" id="IPR035094">
    <property type="entry name" value="EgtD"/>
</dbReference>
<dbReference type="EMBL" id="JACHGB010000003">
    <property type="protein sequence ID" value="MBB5271707.1"/>
    <property type="molecule type" value="Genomic_DNA"/>
</dbReference>
<dbReference type="PIRSF" id="PIRSF018005">
    <property type="entry name" value="UCP018005"/>
    <property type="match status" value="1"/>
</dbReference>
<name>A0A7W8M8J1_9BURK</name>
<dbReference type="GO" id="GO:0008168">
    <property type="term" value="F:methyltransferase activity"/>
    <property type="evidence" value="ECO:0007669"/>
    <property type="project" value="UniProtKB-KW"/>
</dbReference>